<dbReference type="Gene3D" id="1.10.357.10">
    <property type="entry name" value="Tetracycline Repressor, domain 2"/>
    <property type="match status" value="1"/>
</dbReference>
<evidence type="ECO:0000313" key="7">
    <source>
        <dbReference type="EMBL" id="MBJ7598811.1"/>
    </source>
</evidence>
<evidence type="ECO:0000256" key="2">
    <source>
        <dbReference type="ARBA" id="ARBA00023125"/>
    </source>
</evidence>
<dbReference type="InterPro" id="IPR039536">
    <property type="entry name" value="TetR_C_Proteobacteria"/>
</dbReference>
<organism evidence="7 8">
    <name type="scientific">Candidatus Nephthysia bennettiae</name>
    <dbReference type="NCBI Taxonomy" id="3127016"/>
    <lineage>
        <taxon>Bacteria</taxon>
        <taxon>Bacillati</taxon>
        <taxon>Candidatus Dormiibacterota</taxon>
        <taxon>Candidatus Dormibacteria</taxon>
        <taxon>Candidatus Dormibacterales</taxon>
        <taxon>Candidatus Dormibacteraceae</taxon>
        <taxon>Candidatus Nephthysia</taxon>
    </lineage>
</organism>
<dbReference type="PANTHER" id="PTHR30055:SF146">
    <property type="entry name" value="HTH-TYPE TRANSCRIPTIONAL DUAL REGULATOR CECR"/>
    <property type="match status" value="1"/>
</dbReference>
<gene>
    <name evidence="7" type="ORF">JF922_12105</name>
</gene>
<evidence type="ECO:0000256" key="4">
    <source>
        <dbReference type="PROSITE-ProRule" id="PRU00335"/>
    </source>
</evidence>
<dbReference type="Pfam" id="PF14246">
    <property type="entry name" value="TetR_C_7"/>
    <property type="match status" value="1"/>
</dbReference>
<dbReference type="InterPro" id="IPR001647">
    <property type="entry name" value="HTH_TetR"/>
</dbReference>
<dbReference type="FunFam" id="1.10.10.60:FF:000141">
    <property type="entry name" value="TetR family transcriptional regulator"/>
    <property type="match status" value="1"/>
</dbReference>
<reference evidence="7" key="1">
    <citation type="submission" date="2020-10" db="EMBL/GenBank/DDBJ databases">
        <title>Ca. Dormibacterota MAGs.</title>
        <authorList>
            <person name="Montgomery K."/>
        </authorList>
    </citation>
    <scope>NUCLEOTIDE SEQUENCE [LARGE SCALE GENOMIC DNA]</scope>
    <source>
        <strain evidence="7">SC8812_S17_10</strain>
    </source>
</reference>
<keyword evidence="8" id="KW-1185">Reference proteome</keyword>
<evidence type="ECO:0000256" key="1">
    <source>
        <dbReference type="ARBA" id="ARBA00023015"/>
    </source>
</evidence>
<dbReference type="Pfam" id="PF00440">
    <property type="entry name" value="TetR_N"/>
    <property type="match status" value="1"/>
</dbReference>
<keyword evidence="2 4" id="KW-0238">DNA-binding</keyword>
<dbReference type="GO" id="GO:0003677">
    <property type="term" value="F:DNA binding"/>
    <property type="evidence" value="ECO:0007669"/>
    <property type="project" value="UniProtKB-UniRule"/>
</dbReference>
<dbReference type="PRINTS" id="PR00455">
    <property type="entry name" value="HTHTETR"/>
</dbReference>
<feature type="domain" description="HTH tetR-type" evidence="6">
    <location>
        <begin position="27"/>
        <end position="87"/>
    </location>
</feature>
<dbReference type="Proteomes" id="UP000612893">
    <property type="component" value="Unassembled WGS sequence"/>
</dbReference>
<dbReference type="SUPFAM" id="SSF48498">
    <property type="entry name" value="Tetracyclin repressor-like, C-terminal domain"/>
    <property type="match status" value="1"/>
</dbReference>
<evidence type="ECO:0000256" key="3">
    <source>
        <dbReference type="ARBA" id="ARBA00023163"/>
    </source>
</evidence>
<dbReference type="InterPro" id="IPR036271">
    <property type="entry name" value="Tet_transcr_reg_TetR-rel_C_sf"/>
</dbReference>
<proteinExistence type="predicted"/>
<protein>
    <submittedName>
        <fullName evidence="7">TetR/AcrR family transcriptional regulator</fullName>
    </submittedName>
</protein>
<evidence type="ECO:0000313" key="8">
    <source>
        <dbReference type="Proteomes" id="UP000612893"/>
    </source>
</evidence>
<dbReference type="GO" id="GO:0045892">
    <property type="term" value="P:negative regulation of DNA-templated transcription"/>
    <property type="evidence" value="ECO:0007669"/>
    <property type="project" value="UniProtKB-ARBA"/>
</dbReference>
<keyword evidence="1" id="KW-0805">Transcription regulation</keyword>
<dbReference type="AlphaFoldDB" id="A0A934JZL5"/>
<sequence length="226" mass="25307">MKGRSMPASHAARDRSQASPRRRTGRLASSGVIMDAATTLFLRKGYAGTSMDEIAALAGVSKQTIYTHFADKKRLFSELILGNAERVDDFVEQVRTIFETADDPEQALLELARRYIAIVIRPEVLQLRRLVIGEAGQFPDLAETYYTRVPERVLETLASHLGRLAERGLLRLDDTMLAANHFVALILWVPLDKAMFHLEQQPFPARRLDELAVAGVRVFLAAYGRS</sequence>
<dbReference type="InterPro" id="IPR009057">
    <property type="entry name" value="Homeodomain-like_sf"/>
</dbReference>
<accession>A0A934JZL5</accession>
<dbReference type="PROSITE" id="PS50977">
    <property type="entry name" value="HTH_TETR_2"/>
    <property type="match status" value="1"/>
</dbReference>
<feature type="region of interest" description="Disordered" evidence="5">
    <location>
        <begin position="1"/>
        <end position="26"/>
    </location>
</feature>
<dbReference type="SUPFAM" id="SSF46689">
    <property type="entry name" value="Homeodomain-like"/>
    <property type="match status" value="1"/>
</dbReference>
<comment type="caution">
    <text evidence="7">The sequence shown here is derived from an EMBL/GenBank/DDBJ whole genome shotgun (WGS) entry which is preliminary data.</text>
</comment>
<evidence type="ECO:0000256" key="5">
    <source>
        <dbReference type="SAM" id="MobiDB-lite"/>
    </source>
</evidence>
<dbReference type="InterPro" id="IPR050109">
    <property type="entry name" value="HTH-type_TetR-like_transc_reg"/>
</dbReference>
<evidence type="ECO:0000259" key="6">
    <source>
        <dbReference type="PROSITE" id="PS50977"/>
    </source>
</evidence>
<feature type="DNA-binding region" description="H-T-H motif" evidence="4">
    <location>
        <begin position="50"/>
        <end position="69"/>
    </location>
</feature>
<name>A0A934JZL5_9BACT</name>
<dbReference type="PANTHER" id="PTHR30055">
    <property type="entry name" value="HTH-TYPE TRANSCRIPTIONAL REGULATOR RUTR"/>
    <property type="match status" value="1"/>
</dbReference>
<keyword evidence="3" id="KW-0804">Transcription</keyword>
<dbReference type="EMBL" id="JAEKNR010000128">
    <property type="protein sequence ID" value="MBJ7598811.1"/>
    <property type="molecule type" value="Genomic_DNA"/>
</dbReference>